<dbReference type="eggNOG" id="COG1012">
    <property type="taxonomic scope" value="Bacteria"/>
</dbReference>
<feature type="domain" description="Aldehyde dehydrogenase" evidence="3">
    <location>
        <begin position="24"/>
        <end position="472"/>
    </location>
</feature>
<comment type="caution">
    <text evidence="4">The sequence shown here is derived from an EMBL/GenBank/DDBJ whole genome shotgun (WGS) entry which is preliminary data.</text>
</comment>
<dbReference type="PATRIC" id="fig|1476583.3.peg.789"/>
<dbReference type="Gene3D" id="3.40.605.10">
    <property type="entry name" value="Aldehyde Dehydrogenase, Chain A, domain 1"/>
    <property type="match status" value="1"/>
</dbReference>
<dbReference type="EMBL" id="JHAC01000011">
    <property type="protein sequence ID" value="EYB69188.1"/>
    <property type="molecule type" value="Genomic_DNA"/>
</dbReference>
<dbReference type="InterPro" id="IPR015590">
    <property type="entry name" value="Aldehyde_DH_dom"/>
</dbReference>
<dbReference type="SUPFAM" id="SSF53720">
    <property type="entry name" value="ALDH-like"/>
    <property type="match status" value="1"/>
</dbReference>
<dbReference type="PANTHER" id="PTHR42991:SF1">
    <property type="entry name" value="ALDEHYDE DEHYDROGENASE"/>
    <property type="match status" value="1"/>
</dbReference>
<name>A0A016QT06_9DEIO</name>
<dbReference type="PANTHER" id="PTHR42991">
    <property type="entry name" value="ALDEHYDE DEHYDROGENASE"/>
    <property type="match status" value="1"/>
</dbReference>
<dbReference type="RefSeq" id="WP_034354089.1">
    <property type="nucleotide sequence ID" value="NZ_JHAC01000011.1"/>
</dbReference>
<dbReference type="InterPro" id="IPR051020">
    <property type="entry name" value="ALDH-related_metabolic_enz"/>
</dbReference>
<evidence type="ECO:0000256" key="2">
    <source>
        <dbReference type="ARBA" id="ARBA00023002"/>
    </source>
</evidence>
<dbReference type="GO" id="GO:0008911">
    <property type="term" value="F:lactaldehyde dehydrogenase (NAD+) activity"/>
    <property type="evidence" value="ECO:0007669"/>
    <property type="project" value="TreeGrafter"/>
</dbReference>
<dbReference type="Gene3D" id="3.40.309.10">
    <property type="entry name" value="Aldehyde Dehydrogenase, Chain A, domain 2"/>
    <property type="match status" value="1"/>
</dbReference>
<reference evidence="4 5" key="1">
    <citation type="submission" date="2014-03" db="EMBL/GenBank/DDBJ databases">
        <title>Draft genome sequence of Deinococcus phoenicis 1P10ME.</title>
        <authorList>
            <person name="Stepanov V.G."/>
            <person name="Vaishampayan P."/>
            <person name="Venkateswaran K."/>
            <person name="Fox G.E."/>
        </authorList>
    </citation>
    <scope>NUCLEOTIDE SEQUENCE [LARGE SCALE GENOMIC DNA]</scope>
    <source>
        <strain evidence="4 5">1P10ME</strain>
    </source>
</reference>
<organism evidence="4 5">
    <name type="scientific">Deinococcus phoenicis</name>
    <dbReference type="NCBI Taxonomy" id="1476583"/>
    <lineage>
        <taxon>Bacteria</taxon>
        <taxon>Thermotogati</taxon>
        <taxon>Deinococcota</taxon>
        <taxon>Deinococci</taxon>
        <taxon>Deinococcales</taxon>
        <taxon>Deinococcaceae</taxon>
        <taxon>Deinococcus</taxon>
    </lineage>
</organism>
<evidence type="ECO:0000313" key="5">
    <source>
        <dbReference type="Proteomes" id="UP000020492"/>
    </source>
</evidence>
<protein>
    <submittedName>
        <fullName evidence="4">Aldehyde dehydrogenase</fullName>
    </submittedName>
</protein>
<dbReference type="Pfam" id="PF00171">
    <property type="entry name" value="Aldedh"/>
    <property type="match status" value="1"/>
</dbReference>
<dbReference type="InterPro" id="IPR016162">
    <property type="entry name" value="Ald_DH_N"/>
</dbReference>
<evidence type="ECO:0000313" key="4">
    <source>
        <dbReference type="EMBL" id="EYB69188.1"/>
    </source>
</evidence>
<sequence>MTITLTHVPLLIGGQAVQTDAQDTVSHPLTGEALYHVARAAEVHLRAALDSAQAAFTEYRRWPAHRRAEALRRASGLLTDRADLFARTIATEAGKPLKAARVEVARSVENLGFAADEAAQMAGQGIPLDASRFGEGRLGFTVREPRGIIAAISPFNFPLNLALHKVGPALAGGDTVILKPAPQTPLTANLIAELIQDAGFPAGALNVLHGGAELGAALTSAPEIALVTFTGSPQVGESIKRGSGLKPVVLELGNNSANLVDADSDVELAARKLAAVSFAYQGQVCIHPQRLIVHEGAYDAFRAAFLEAARALVVGDPLDEQTDVGPLVNPAALTRLQGWIQEALDLGGRLLLGGTPQGNILPPTVLEDVPEHAHLVREEAFGPVVVLSRAASWSGAIAAANRSRYGLQTGVFTRNLQHALEAVRDIEAGGVIVNDPSTFRVDQMPYGGIKDSGFGREGARSSLEELTYLKTVVLS</sequence>
<dbReference type="Proteomes" id="UP000020492">
    <property type="component" value="Unassembled WGS sequence"/>
</dbReference>
<dbReference type="FunFam" id="3.40.605.10:FF:000007">
    <property type="entry name" value="NAD/NADP-dependent betaine aldehyde dehydrogenase"/>
    <property type="match status" value="1"/>
</dbReference>
<dbReference type="STRING" id="1476583.DEIPH_ctg011orf0176"/>
<dbReference type="OrthoDB" id="9762913at2"/>
<gene>
    <name evidence="4" type="ORF">DEIPH_ctg011orf0176</name>
</gene>
<proteinExistence type="inferred from homology"/>
<evidence type="ECO:0000256" key="1">
    <source>
        <dbReference type="ARBA" id="ARBA00009986"/>
    </source>
</evidence>
<keyword evidence="5" id="KW-1185">Reference proteome</keyword>
<accession>A0A016QT06</accession>
<dbReference type="InterPro" id="IPR016161">
    <property type="entry name" value="Ald_DH/histidinol_DH"/>
</dbReference>
<comment type="similarity">
    <text evidence="1">Belongs to the aldehyde dehydrogenase family.</text>
</comment>
<dbReference type="AlphaFoldDB" id="A0A016QT06"/>
<keyword evidence="2" id="KW-0560">Oxidoreductase</keyword>
<evidence type="ECO:0000259" key="3">
    <source>
        <dbReference type="Pfam" id="PF00171"/>
    </source>
</evidence>
<dbReference type="InterPro" id="IPR016163">
    <property type="entry name" value="Ald_DH_C"/>
</dbReference>